<feature type="non-terminal residue" evidence="8">
    <location>
        <position position="47"/>
    </location>
</feature>
<gene>
    <name evidence="8" type="ORF">METZ01_LOCUS357230</name>
</gene>
<dbReference type="GO" id="GO:0008676">
    <property type="term" value="F:3-deoxy-8-phosphooctulonate synthase activity"/>
    <property type="evidence" value="ECO:0007669"/>
    <property type="project" value="UniProtKB-EC"/>
</dbReference>
<feature type="domain" description="DAHP synthetase I/KDSA" evidence="7">
    <location>
        <begin position="1"/>
        <end position="45"/>
    </location>
</feature>
<dbReference type="Gene3D" id="3.20.20.70">
    <property type="entry name" value="Aldolase class I"/>
    <property type="match status" value="1"/>
</dbReference>
<dbReference type="AlphaFoldDB" id="A0A382S393"/>
<comment type="subcellular location">
    <subcellularLocation>
        <location evidence="1">Cytoplasm</location>
    </subcellularLocation>
</comment>
<dbReference type="EMBL" id="UINC01126106">
    <property type="protein sequence ID" value="SVD04376.1"/>
    <property type="molecule type" value="Genomic_DNA"/>
</dbReference>
<accession>A0A382S393</accession>
<reference evidence="8" key="1">
    <citation type="submission" date="2018-05" db="EMBL/GenBank/DDBJ databases">
        <authorList>
            <person name="Lanie J.A."/>
            <person name="Ng W.-L."/>
            <person name="Kazmierczak K.M."/>
            <person name="Andrzejewski T.M."/>
            <person name="Davidsen T.M."/>
            <person name="Wayne K.J."/>
            <person name="Tettelin H."/>
            <person name="Glass J.I."/>
            <person name="Rusch D."/>
            <person name="Podicherti R."/>
            <person name="Tsui H.-C.T."/>
            <person name="Winkler M.E."/>
        </authorList>
    </citation>
    <scope>NUCLEOTIDE SEQUENCE</scope>
</reference>
<dbReference type="GO" id="GO:0005737">
    <property type="term" value="C:cytoplasm"/>
    <property type="evidence" value="ECO:0007669"/>
    <property type="project" value="UniProtKB-SubCell"/>
</dbReference>
<dbReference type="SUPFAM" id="SSF51569">
    <property type="entry name" value="Aldolase"/>
    <property type="match status" value="1"/>
</dbReference>
<evidence type="ECO:0000256" key="4">
    <source>
        <dbReference type="ARBA" id="ARBA00022490"/>
    </source>
</evidence>
<evidence type="ECO:0000256" key="2">
    <source>
        <dbReference type="ARBA" id="ARBA00010499"/>
    </source>
</evidence>
<sequence length="47" mass="5150">MAESIAEITNSLDLPFVFKSSFDKANRTSVKSFRGLGMKQGLDILGE</sequence>
<evidence type="ECO:0000256" key="3">
    <source>
        <dbReference type="ARBA" id="ARBA00012693"/>
    </source>
</evidence>
<protein>
    <recommendedName>
        <fullName evidence="3">3-deoxy-8-phosphooctulonate synthase</fullName>
        <ecNumber evidence="3">2.5.1.55</ecNumber>
    </recommendedName>
</protein>
<evidence type="ECO:0000256" key="5">
    <source>
        <dbReference type="ARBA" id="ARBA00022679"/>
    </source>
</evidence>
<proteinExistence type="inferred from homology"/>
<evidence type="ECO:0000256" key="1">
    <source>
        <dbReference type="ARBA" id="ARBA00004496"/>
    </source>
</evidence>
<evidence type="ECO:0000313" key="8">
    <source>
        <dbReference type="EMBL" id="SVD04376.1"/>
    </source>
</evidence>
<dbReference type="InterPro" id="IPR006269">
    <property type="entry name" value="KDO8P_synthase"/>
</dbReference>
<organism evidence="8">
    <name type="scientific">marine metagenome</name>
    <dbReference type="NCBI Taxonomy" id="408172"/>
    <lineage>
        <taxon>unclassified sequences</taxon>
        <taxon>metagenomes</taxon>
        <taxon>ecological metagenomes</taxon>
    </lineage>
</organism>
<comment type="catalytic activity">
    <reaction evidence="6">
        <text>D-arabinose 5-phosphate + phosphoenolpyruvate + H2O = 3-deoxy-alpha-D-manno-2-octulosonate-8-phosphate + phosphate</text>
        <dbReference type="Rhea" id="RHEA:14053"/>
        <dbReference type="ChEBI" id="CHEBI:15377"/>
        <dbReference type="ChEBI" id="CHEBI:43474"/>
        <dbReference type="ChEBI" id="CHEBI:57693"/>
        <dbReference type="ChEBI" id="CHEBI:58702"/>
        <dbReference type="ChEBI" id="CHEBI:85985"/>
        <dbReference type="EC" id="2.5.1.55"/>
    </reaction>
</comment>
<dbReference type="EC" id="2.5.1.55" evidence="3"/>
<dbReference type="InterPro" id="IPR006218">
    <property type="entry name" value="DAHP1/KDSA"/>
</dbReference>
<evidence type="ECO:0000256" key="6">
    <source>
        <dbReference type="ARBA" id="ARBA00049112"/>
    </source>
</evidence>
<comment type="similarity">
    <text evidence="2">Belongs to the KdsA family.</text>
</comment>
<dbReference type="Pfam" id="PF00793">
    <property type="entry name" value="DAHP_synth_1"/>
    <property type="match status" value="1"/>
</dbReference>
<keyword evidence="5" id="KW-0808">Transferase</keyword>
<dbReference type="InterPro" id="IPR013785">
    <property type="entry name" value="Aldolase_TIM"/>
</dbReference>
<dbReference type="PANTHER" id="PTHR21057">
    <property type="entry name" value="PHOSPHO-2-DEHYDRO-3-DEOXYHEPTONATE ALDOLASE"/>
    <property type="match status" value="1"/>
</dbReference>
<keyword evidence="4" id="KW-0963">Cytoplasm</keyword>
<name>A0A382S393_9ZZZZ</name>
<evidence type="ECO:0000259" key="7">
    <source>
        <dbReference type="Pfam" id="PF00793"/>
    </source>
</evidence>